<keyword evidence="3" id="KW-1185">Reference proteome</keyword>
<evidence type="ECO:0000313" key="2">
    <source>
        <dbReference type="EMBL" id="KAK0977526.1"/>
    </source>
</evidence>
<accession>A0AAN6KE31</accession>
<dbReference type="InterPro" id="IPR013785">
    <property type="entry name" value="Aldolase_TIM"/>
</dbReference>
<comment type="caution">
    <text evidence="2">The sequence shown here is derived from an EMBL/GenBank/DDBJ whole genome shotgun (WGS) entry which is preliminary data.</text>
</comment>
<dbReference type="InterPro" id="IPR045247">
    <property type="entry name" value="Oye-like"/>
</dbReference>
<dbReference type="GO" id="GO:0010181">
    <property type="term" value="F:FMN binding"/>
    <property type="evidence" value="ECO:0007669"/>
    <property type="project" value="InterPro"/>
</dbReference>
<feature type="domain" description="NADH:flavin oxidoreductase/NADH oxidase N-terminal" evidence="1">
    <location>
        <begin position="18"/>
        <end position="215"/>
    </location>
</feature>
<dbReference type="SUPFAM" id="SSF51395">
    <property type="entry name" value="FMN-linked oxidoreductases"/>
    <property type="match status" value="1"/>
</dbReference>
<proteinExistence type="predicted"/>
<dbReference type="AlphaFoldDB" id="A0AAN6KE31"/>
<dbReference type="PANTHER" id="PTHR22893:SF91">
    <property type="entry name" value="NADPH DEHYDROGENASE 2-RELATED"/>
    <property type="match status" value="1"/>
</dbReference>
<organism evidence="2 3">
    <name type="scientific">Friedmanniomyces endolithicus</name>
    <dbReference type="NCBI Taxonomy" id="329885"/>
    <lineage>
        <taxon>Eukaryota</taxon>
        <taxon>Fungi</taxon>
        <taxon>Dikarya</taxon>
        <taxon>Ascomycota</taxon>
        <taxon>Pezizomycotina</taxon>
        <taxon>Dothideomycetes</taxon>
        <taxon>Dothideomycetidae</taxon>
        <taxon>Mycosphaerellales</taxon>
        <taxon>Teratosphaeriaceae</taxon>
        <taxon>Friedmanniomyces</taxon>
    </lineage>
</organism>
<dbReference type="Gene3D" id="3.20.20.70">
    <property type="entry name" value="Aldolase class I"/>
    <property type="match status" value="1"/>
</dbReference>
<dbReference type="Proteomes" id="UP001175353">
    <property type="component" value="Unassembled WGS sequence"/>
</dbReference>
<protein>
    <recommendedName>
        <fullName evidence="1">NADH:flavin oxidoreductase/NADH oxidase N-terminal domain-containing protein</fullName>
    </recommendedName>
</protein>
<gene>
    <name evidence="2" type="ORF">LTR91_013274</name>
</gene>
<dbReference type="EMBL" id="JAUJLE010000133">
    <property type="protein sequence ID" value="KAK0977526.1"/>
    <property type="molecule type" value="Genomic_DNA"/>
</dbReference>
<dbReference type="Pfam" id="PF00724">
    <property type="entry name" value="Oxidored_FMN"/>
    <property type="match status" value="1"/>
</dbReference>
<dbReference type="PANTHER" id="PTHR22893">
    <property type="entry name" value="NADH OXIDOREDUCTASE-RELATED"/>
    <property type="match status" value="1"/>
</dbReference>
<dbReference type="InterPro" id="IPR001155">
    <property type="entry name" value="OxRdtase_FMN_N"/>
</dbReference>
<dbReference type="GO" id="GO:0003959">
    <property type="term" value="F:NADPH dehydrogenase activity"/>
    <property type="evidence" value="ECO:0007669"/>
    <property type="project" value="TreeGrafter"/>
</dbReference>
<sequence>MSSSAVPLRGDGMPMPVGMTEAEIRGTIDDYADAARNAIDAGFDGVEIHGGNGYLPDQFLQNTCNHRTDLWGGTIENRCRFHLEVTKAVIAAVGADKTAMRLSPWSDYLDMLMDDPVPTFTHLTSELRKLKLGYLSLIEARIRGNDDSNVAADRDVGFLVREWDNTSPVFIAGGFSAESARKTVDETYPEYDVGIMFGRHFVSNPDLVHRIKENIGFADYDRSVFYTPKLAKGYIDYPYAAGFSAQP</sequence>
<name>A0AAN6KE31_9PEZI</name>
<evidence type="ECO:0000259" key="1">
    <source>
        <dbReference type="Pfam" id="PF00724"/>
    </source>
</evidence>
<reference evidence="2" key="1">
    <citation type="submission" date="2023-06" db="EMBL/GenBank/DDBJ databases">
        <title>Black Yeasts Isolated from many extreme environments.</title>
        <authorList>
            <person name="Coleine C."/>
            <person name="Stajich J.E."/>
            <person name="Selbmann L."/>
        </authorList>
    </citation>
    <scope>NUCLEOTIDE SEQUENCE</scope>
    <source>
        <strain evidence="2">CCFEE 5200</strain>
    </source>
</reference>
<evidence type="ECO:0000313" key="3">
    <source>
        <dbReference type="Proteomes" id="UP001175353"/>
    </source>
</evidence>